<organism evidence="2 3">
    <name type="scientific">Candidatus Sulfuritelmatomonas gaucii</name>
    <dbReference type="NCBI Taxonomy" id="2043161"/>
    <lineage>
        <taxon>Bacteria</taxon>
        <taxon>Pseudomonadati</taxon>
        <taxon>Acidobacteriota</taxon>
        <taxon>Terriglobia</taxon>
        <taxon>Terriglobales</taxon>
        <taxon>Acidobacteriaceae</taxon>
        <taxon>Candidatus Sulfuritelmatomonas</taxon>
    </lineage>
</organism>
<protein>
    <recommendedName>
        <fullName evidence="4">Nucleotidyltransferase family protein</fullName>
    </recommendedName>
</protein>
<evidence type="ECO:0000313" key="3">
    <source>
        <dbReference type="Proteomes" id="UP000239735"/>
    </source>
</evidence>
<name>A0A2N9LX54_9BACT</name>
<accession>A0A2N9LX54</accession>
<reference evidence="3" key="1">
    <citation type="submission" date="2018-02" db="EMBL/GenBank/DDBJ databases">
        <authorList>
            <person name="Hausmann B."/>
        </authorList>
    </citation>
    <scope>NUCLEOTIDE SEQUENCE [LARGE SCALE GENOMIC DNA]</scope>
    <source>
        <strain evidence="3">Peat soil MAG SbA5</strain>
    </source>
</reference>
<feature type="region of interest" description="Disordered" evidence="1">
    <location>
        <begin position="1"/>
        <end position="41"/>
    </location>
</feature>
<dbReference type="EMBL" id="OKRB01000120">
    <property type="protein sequence ID" value="SPE27775.1"/>
    <property type="molecule type" value="Genomic_DNA"/>
</dbReference>
<feature type="compositionally biased region" description="Basic and acidic residues" evidence="1">
    <location>
        <begin position="20"/>
        <end position="32"/>
    </location>
</feature>
<evidence type="ECO:0000313" key="2">
    <source>
        <dbReference type="EMBL" id="SPE27775.1"/>
    </source>
</evidence>
<evidence type="ECO:0008006" key="4">
    <source>
        <dbReference type="Google" id="ProtNLM"/>
    </source>
</evidence>
<evidence type="ECO:0000256" key="1">
    <source>
        <dbReference type="SAM" id="MobiDB-lite"/>
    </source>
</evidence>
<dbReference type="InterPro" id="IPR039498">
    <property type="entry name" value="NTP_transf_5"/>
</dbReference>
<sequence>MKGHTSVPQPCSRSLPGNFERIKPRNLRDPSRSAEQLGNSRILGPQPVQASITKTMQLSREQRIREAVLRSFSGPPREWFSELEALTQSEWKRLLRWLDLTGLALYFFDRMSELRLDGLLPAPVSARLRQNLRDNSERTAGMIAESIEIQQEFQVASVRYAVSKGLSLWPNSVPRPELRAQFDLDFLVAERDLPEARKILARRGYRLYGTSGRSWEFKRNERPGFTLKDLYKHLHSWVVELHAESGASSRASVLRRTEWRQLAGFSMPVLAPTDLFLRQGKHVYKHICGEFLRAVLLVEFRRHVLFRSGSDAFWRELQSAAHEDQQSYMALGVATLLISRVMGEFAPETLTSWTVDRLPGSARRWVELYGCRAALGSFPGSKLYLFLQSAVEAAGGPGGRRVRQSLIPLWLPPPAVRASPNEPFSQRCRRYRMQLGVIFGRLRFHVWEGLRYVCERRRWHRSLEGIAS</sequence>
<proteinExistence type="predicted"/>
<dbReference type="Proteomes" id="UP000239735">
    <property type="component" value="Unassembled WGS sequence"/>
</dbReference>
<feature type="compositionally biased region" description="Polar residues" evidence="1">
    <location>
        <begin position="1"/>
        <end position="12"/>
    </location>
</feature>
<dbReference type="AlphaFoldDB" id="A0A2N9LX54"/>
<dbReference type="Pfam" id="PF14907">
    <property type="entry name" value="NTP_transf_5"/>
    <property type="match status" value="1"/>
</dbReference>
<gene>
    <name evidence="2" type="ORF">SBA5_600017</name>
</gene>